<keyword evidence="1" id="KW-0812">Transmembrane</keyword>
<feature type="transmembrane region" description="Helical" evidence="1">
    <location>
        <begin position="1197"/>
        <end position="1216"/>
    </location>
</feature>
<dbReference type="EMBL" id="CAJZBQ010000052">
    <property type="protein sequence ID" value="CAG9330803.1"/>
    <property type="molecule type" value="Genomic_DNA"/>
</dbReference>
<feature type="transmembrane region" description="Helical" evidence="1">
    <location>
        <begin position="224"/>
        <end position="249"/>
    </location>
</feature>
<dbReference type="Gene3D" id="3.30.450.20">
    <property type="entry name" value="PAS domain"/>
    <property type="match status" value="1"/>
</dbReference>
<feature type="transmembrane region" description="Helical" evidence="1">
    <location>
        <begin position="185"/>
        <end position="204"/>
    </location>
</feature>
<reference evidence="3" key="1">
    <citation type="submission" date="2021-09" db="EMBL/GenBank/DDBJ databases">
        <authorList>
            <consortium name="AG Swart"/>
            <person name="Singh M."/>
            <person name="Singh A."/>
            <person name="Seah K."/>
            <person name="Emmerich C."/>
        </authorList>
    </citation>
    <scope>NUCLEOTIDE SEQUENCE</scope>
    <source>
        <strain evidence="3">ATCC30299</strain>
    </source>
</reference>
<proteinExistence type="predicted"/>
<name>A0AAU9K1L6_9CILI</name>
<protein>
    <recommendedName>
        <fullName evidence="2">TmcB/TmcC TPR repeats domain-containing protein</fullName>
    </recommendedName>
</protein>
<dbReference type="Proteomes" id="UP001162131">
    <property type="component" value="Unassembled WGS sequence"/>
</dbReference>
<comment type="caution">
    <text evidence="3">The sequence shown here is derived from an EMBL/GenBank/DDBJ whole genome shotgun (WGS) entry which is preliminary data.</text>
</comment>
<feature type="transmembrane region" description="Helical" evidence="1">
    <location>
        <begin position="86"/>
        <end position="106"/>
    </location>
</feature>
<feature type="transmembrane region" description="Helical" evidence="1">
    <location>
        <begin position="270"/>
        <end position="288"/>
    </location>
</feature>
<keyword evidence="4" id="KW-1185">Reference proteome</keyword>
<sequence>MILKMKFISIITTKIKGSDSTALTICKTLIIIKMSRNQISLLKSHKKTEIAEKFACLYDIKTQLITFFSKSFGRKYSSRLNLKGQMISEIVLNSVVTMQMISIFWYPTMPITNWSSWATLWKILRYVRIDAFCDYFGMIEYCFIGASSIVGSCVIFIVLTSIIYWHSKKSLGFLNVIVRKGVIGITNLGCIPIQILCCVVFKYSTFNASKVQEYENYDLHKLDLGVAGSIFSFLTLVLLIILAYLVELFGTDIRHSVVGKNIMAKPNSNLDLTLITLSTIQVLFYVFLDEQYVIYYQLIFLFITIAICYRWINAVPYYSSYENIIKICRISCKSIVLIVFLLGYAMDNSLVVSILSIVITPLAMAAISMKLYRRCDLLSPRKFFFLSQMEFEQSIRHLLVSENTENKDKVLNLFSECYKPRSFRKNKLLSIWEANYCLFILKDPRLARVKLTKSAFTKPCLEGDIQEDKIYQKLDKKKSDLPEVEYLDYLSSLESTKDKDEEMCYILLDLWNEIASRSPRISKLTNMFIKVNDLTKTLKSSYESLASKNKRSDVFDLYGTFLENILGDYEGGEIVLKKKVKIGSLDMMIGYQKKLEDYDETLSIILISASFDSFGVISYINSKAAQNLKTQKSDAIGINFSSFIPKPYCNDHNENMRKLYMNCTNTILDKPKDFFLQDQEGHLFECNILFKFTNFNSNPYIIATLRPGNKLRQIILVSEEGDIYSFSALIPHVLSIEEQNLRGSNIMKYFPSLVVKDMPPFEPQFLKFRGKLLGIIHSIKKVKSTTIHLLLVINDKKEIKKWREGQAEEQVEYFGGTANVKWKAEMINDESTISSVNFERIRTRFATNYIASIEKFREDAQLLLASKEKSDEEEEEEADIKSLSVVQSNSQAIGINRLAIDHLQKTERSIKVYIYVLLISTLVMIALNAGILALIYKFASNTNTMKVFTHLSNMMYLVGGLPDLMRNLFVEIAVPGSYNLTADIINLNNTINGLDSMQDTLMQDLNTWTYCDASWIVTKQIIPVWRFDDLPVLQKHDLMRTLDLFKKHGYRMIDTLTESTNYNMLDYRFLWLNSLTFTYDYLNHALEQLVECERNRIVVSGESIQYFLICGIIVLAMCVVILIFFTYLVKRKYDLFWRQVKKSIHIAYIQLKQAVIDRLLQVHGAEMTEESKKFIKLKDSKTFDVDTKIVLIFGRRLCFFVVVCLTYYFLTEFYLYDKCQTSLKERPKILENFIVRRAMLAKVGYYARESSGSIMQIFFPDYYDIPNPKKEYLNLIGEYKAKYKNLWETEIFNTLSGELKSRLFEHYDTIDRLEYFGNIPAANLILFDSYYISSPGKKGNSDLYTFFLNLTNLQSGMATDYNLADRDSKDRITARLNTIIYWTIAFSIGLALLFLLYYLPFLCKELKIMKSAQILPSLVPKFNA</sequence>
<feature type="transmembrane region" description="Helical" evidence="1">
    <location>
        <begin position="294"/>
        <end position="312"/>
    </location>
</feature>
<dbReference type="PANTHER" id="PTHR31600">
    <property type="entry name" value="TINY MACROCYSTS PROTEIN B-RELATED"/>
    <property type="match status" value="1"/>
</dbReference>
<keyword evidence="1" id="KW-0472">Membrane</keyword>
<gene>
    <name evidence="3" type="ORF">BSTOLATCC_MIC52217</name>
</gene>
<feature type="transmembrane region" description="Helical" evidence="1">
    <location>
        <begin position="1106"/>
        <end position="1129"/>
    </location>
</feature>
<feature type="transmembrane region" description="Helical" evidence="1">
    <location>
        <begin position="912"/>
        <end position="936"/>
    </location>
</feature>
<evidence type="ECO:0000256" key="1">
    <source>
        <dbReference type="SAM" id="Phobius"/>
    </source>
</evidence>
<feature type="transmembrane region" description="Helical" evidence="1">
    <location>
        <begin position="1379"/>
        <end position="1399"/>
    </location>
</feature>
<feature type="transmembrane region" description="Helical" evidence="1">
    <location>
        <begin position="143"/>
        <end position="165"/>
    </location>
</feature>
<keyword evidence="1" id="KW-1133">Transmembrane helix</keyword>
<dbReference type="InterPro" id="IPR057352">
    <property type="entry name" value="TPR_TmcB/C"/>
</dbReference>
<accession>A0AAU9K1L6</accession>
<feature type="domain" description="TmcB/TmcC TPR repeats" evidence="2">
    <location>
        <begin position="481"/>
        <end position="583"/>
    </location>
</feature>
<dbReference type="PANTHER" id="PTHR31600:SF2">
    <property type="entry name" value="GAMETE ENRICHED GENE 10 PROTEIN-RELATED"/>
    <property type="match status" value="1"/>
</dbReference>
<organism evidence="3 4">
    <name type="scientific">Blepharisma stoltei</name>
    <dbReference type="NCBI Taxonomy" id="1481888"/>
    <lineage>
        <taxon>Eukaryota</taxon>
        <taxon>Sar</taxon>
        <taxon>Alveolata</taxon>
        <taxon>Ciliophora</taxon>
        <taxon>Postciliodesmatophora</taxon>
        <taxon>Heterotrichea</taxon>
        <taxon>Heterotrichida</taxon>
        <taxon>Blepharismidae</taxon>
        <taxon>Blepharisma</taxon>
    </lineage>
</organism>
<dbReference type="Pfam" id="PF25474">
    <property type="entry name" value="TPR_TmcB"/>
    <property type="match status" value="1"/>
</dbReference>
<evidence type="ECO:0000259" key="2">
    <source>
        <dbReference type="Pfam" id="PF25474"/>
    </source>
</evidence>
<dbReference type="InterPro" id="IPR052994">
    <property type="entry name" value="Tiny_macrocysts_regulators"/>
</dbReference>
<evidence type="ECO:0000313" key="4">
    <source>
        <dbReference type="Proteomes" id="UP001162131"/>
    </source>
</evidence>
<evidence type="ECO:0000313" key="3">
    <source>
        <dbReference type="EMBL" id="CAG9330803.1"/>
    </source>
</evidence>